<sequence length="135" mass="14512">MNDDRDVDARFCEIIGAEFGTPVPRAPLQAPAAHQAPTSDFNLQDALDEAEPSDSHWSRHTPDTPPPMTRPRSAVLLGIVLMGGGLLVTVLGLFGANFSRAITWAGIIASLVGLATLLMSTPRRRIDPWDDGARL</sequence>
<comment type="caution">
    <text evidence="3">The sequence shown here is derived from an EMBL/GenBank/DDBJ whole genome shotgun (WGS) entry which is preliminary data.</text>
</comment>
<evidence type="ECO:0000256" key="1">
    <source>
        <dbReference type="SAM" id="MobiDB-lite"/>
    </source>
</evidence>
<evidence type="ECO:0000256" key="2">
    <source>
        <dbReference type="SAM" id="Phobius"/>
    </source>
</evidence>
<dbReference type="Proteomes" id="UP001596266">
    <property type="component" value="Unassembled WGS sequence"/>
</dbReference>
<feature type="transmembrane region" description="Helical" evidence="2">
    <location>
        <begin position="74"/>
        <end position="95"/>
    </location>
</feature>
<feature type="region of interest" description="Disordered" evidence="1">
    <location>
        <begin position="44"/>
        <end position="69"/>
    </location>
</feature>
<reference evidence="4" key="1">
    <citation type="journal article" date="2019" name="Int. J. Syst. Evol. Microbiol.">
        <title>The Global Catalogue of Microorganisms (GCM) 10K type strain sequencing project: providing services to taxonomists for standard genome sequencing and annotation.</title>
        <authorList>
            <consortium name="The Broad Institute Genomics Platform"/>
            <consortium name="The Broad Institute Genome Sequencing Center for Infectious Disease"/>
            <person name="Wu L."/>
            <person name="Ma J."/>
        </authorList>
    </citation>
    <scope>NUCLEOTIDE SEQUENCE [LARGE SCALE GENOMIC DNA]</scope>
    <source>
        <strain evidence="4">CGMCC 1.15277</strain>
    </source>
</reference>
<dbReference type="RefSeq" id="WP_343885709.1">
    <property type="nucleotide sequence ID" value="NZ_BAAAKI010000010.1"/>
</dbReference>
<keyword evidence="2" id="KW-0812">Transmembrane</keyword>
<dbReference type="EMBL" id="JBHSUA010000020">
    <property type="protein sequence ID" value="MFC6397420.1"/>
    <property type="molecule type" value="Genomic_DNA"/>
</dbReference>
<evidence type="ECO:0000313" key="3">
    <source>
        <dbReference type="EMBL" id="MFC6397420.1"/>
    </source>
</evidence>
<keyword evidence="2" id="KW-1133">Transmembrane helix</keyword>
<feature type="compositionally biased region" description="Basic and acidic residues" evidence="1">
    <location>
        <begin position="53"/>
        <end position="62"/>
    </location>
</feature>
<accession>A0ABW1X4H7</accession>
<protein>
    <recommendedName>
        <fullName evidence="5">DUF3040 domain-containing protein</fullName>
    </recommendedName>
</protein>
<evidence type="ECO:0000313" key="4">
    <source>
        <dbReference type="Proteomes" id="UP001596266"/>
    </source>
</evidence>
<name>A0ABW1X4H7_9ACTN</name>
<keyword evidence="2" id="KW-0472">Membrane</keyword>
<evidence type="ECO:0008006" key="5">
    <source>
        <dbReference type="Google" id="ProtNLM"/>
    </source>
</evidence>
<gene>
    <name evidence="3" type="ORF">ACFP57_10570</name>
</gene>
<proteinExistence type="predicted"/>
<feature type="transmembrane region" description="Helical" evidence="2">
    <location>
        <begin position="101"/>
        <end position="119"/>
    </location>
</feature>
<organism evidence="3 4">
    <name type="scientific">Luteococcus sanguinis</name>
    <dbReference type="NCBI Taxonomy" id="174038"/>
    <lineage>
        <taxon>Bacteria</taxon>
        <taxon>Bacillati</taxon>
        <taxon>Actinomycetota</taxon>
        <taxon>Actinomycetes</taxon>
        <taxon>Propionibacteriales</taxon>
        <taxon>Propionibacteriaceae</taxon>
        <taxon>Luteococcus</taxon>
    </lineage>
</organism>
<keyword evidence="4" id="KW-1185">Reference proteome</keyword>